<sequence>MLLRFKAKFPPITNSGIQRFFSIVQGNKFYSGNQEFSKSVDKGNIFVDKSLLIKKLLNNDEGAIMFIRPQGWGKAQNLNMLKTFSQADVNKETGKVDYTGQSKIPEEVGKLTDYAFYQIFEKGYCEDLLKKVVEEKNNHWEKFILRASVFSPDKSLKKWILSMEKFEFDKIELESIVKTFNKLQRKNEKMRDFIKKFKFGPFINLV</sequence>
<reference evidence="2 3" key="1">
    <citation type="submission" date="2016-11" db="EMBL/GenBank/DDBJ databases">
        <title>The macronuclear genome of Stentor coeruleus: a giant cell with tiny introns.</title>
        <authorList>
            <person name="Slabodnick M."/>
            <person name="Ruby J.G."/>
            <person name="Reiff S.B."/>
            <person name="Swart E.C."/>
            <person name="Gosai S."/>
            <person name="Prabakaran S."/>
            <person name="Witkowska E."/>
            <person name="Larue G.E."/>
            <person name="Fisher S."/>
            <person name="Freeman R.M."/>
            <person name="Gunawardena J."/>
            <person name="Chu W."/>
            <person name="Stover N.A."/>
            <person name="Gregory B.D."/>
            <person name="Nowacki M."/>
            <person name="Derisi J."/>
            <person name="Roy S.W."/>
            <person name="Marshall W.F."/>
            <person name="Sood P."/>
        </authorList>
    </citation>
    <scope>NUCLEOTIDE SEQUENCE [LARGE SCALE GENOMIC DNA]</scope>
    <source>
        <strain evidence="2">WM001</strain>
    </source>
</reference>
<dbReference type="Pfam" id="PF09820">
    <property type="entry name" value="AAA-ATPase_like"/>
    <property type="match status" value="1"/>
</dbReference>
<organism evidence="2 3">
    <name type="scientific">Stentor coeruleus</name>
    <dbReference type="NCBI Taxonomy" id="5963"/>
    <lineage>
        <taxon>Eukaryota</taxon>
        <taxon>Sar</taxon>
        <taxon>Alveolata</taxon>
        <taxon>Ciliophora</taxon>
        <taxon>Postciliodesmatophora</taxon>
        <taxon>Heterotrichea</taxon>
        <taxon>Heterotrichida</taxon>
        <taxon>Stentoridae</taxon>
        <taxon>Stentor</taxon>
    </lineage>
</organism>
<dbReference type="AlphaFoldDB" id="A0A1R2B9H0"/>
<evidence type="ECO:0000313" key="3">
    <source>
        <dbReference type="Proteomes" id="UP000187209"/>
    </source>
</evidence>
<protein>
    <recommendedName>
        <fullName evidence="1">AAA-ATPase-like domain-containing protein</fullName>
    </recommendedName>
</protein>
<dbReference type="OrthoDB" id="6627450at2759"/>
<keyword evidence="3" id="KW-1185">Reference proteome</keyword>
<name>A0A1R2B9H0_9CILI</name>
<dbReference type="Proteomes" id="UP000187209">
    <property type="component" value="Unassembled WGS sequence"/>
</dbReference>
<feature type="domain" description="AAA-ATPase-like" evidence="1">
    <location>
        <begin position="32"/>
        <end position="171"/>
    </location>
</feature>
<proteinExistence type="predicted"/>
<accession>A0A1R2B9H0</accession>
<dbReference type="EMBL" id="MPUH01000826">
    <property type="protein sequence ID" value="OMJ73387.1"/>
    <property type="molecule type" value="Genomic_DNA"/>
</dbReference>
<gene>
    <name evidence="2" type="ORF">SteCoe_27942</name>
</gene>
<evidence type="ECO:0000259" key="1">
    <source>
        <dbReference type="Pfam" id="PF09820"/>
    </source>
</evidence>
<evidence type="ECO:0000313" key="2">
    <source>
        <dbReference type="EMBL" id="OMJ73387.1"/>
    </source>
</evidence>
<comment type="caution">
    <text evidence="2">The sequence shown here is derived from an EMBL/GenBank/DDBJ whole genome shotgun (WGS) entry which is preliminary data.</text>
</comment>
<dbReference type="InterPro" id="IPR018631">
    <property type="entry name" value="AAA-ATPase-like_dom"/>
</dbReference>